<feature type="compositionally biased region" description="Basic residues" evidence="1">
    <location>
        <begin position="13"/>
        <end position="22"/>
    </location>
</feature>
<feature type="region of interest" description="Disordered" evidence="1">
    <location>
        <begin position="1"/>
        <end position="62"/>
    </location>
</feature>
<dbReference type="OrthoDB" id="3765847at2"/>
<dbReference type="AlphaFoldDB" id="A0A4Q2S152"/>
<evidence type="ECO:0000313" key="3">
    <source>
        <dbReference type="Proteomes" id="UP000294071"/>
    </source>
</evidence>
<evidence type="ECO:0000256" key="1">
    <source>
        <dbReference type="SAM" id="MobiDB-lite"/>
    </source>
</evidence>
<dbReference type="Proteomes" id="UP000294071">
    <property type="component" value="Unassembled WGS sequence"/>
</dbReference>
<dbReference type="EMBL" id="SDWT01000001">
    <property type="protein sequence ID" value="RYB94906.1"/>
    <property type="molecule type" value="Genomic_DNA"/>
</dbReference>
<dbReference type="SUPFAM" id="SSF53448">
    <property type="entry name" value="Nucleotide-diphospho-sugar transferases"/>
    <property type="match status" value="1"/>
</dbReference>
<organism evidence="2 3">
    <name type="scientific">Nocardioides oleivorans</name>
    <dbReference type="NCBI Taxonomy" id="273676"/>
    <lineage>
        <taxon>Bacteria</taxon>
        <taxon>Bacillati</taxon>
        <taxon>Actinomycetota</taxon>
        <taxon>Actinomycetes</taxon>
        <taxon>Propionibacteriales</taxon>
        <taxon>Nocardioidaceae</taxon>
        <taxon>Nocardioides</taxon>
    </lineage>
</organism>
<keyword evidence="3" id="KW-1185">Reference proteome</keyword>
<sequence>MATPPPGSSRSCSVHRRRRPRPRAPWSAPPSAGAERSHIWGKSPSHAAPGGGPGGGLARDRPEGDTVGLTIACVYNDVEVRRHCLDRSIAAAATSGVEVQYLPIDNTTHQFASAGAALNHAVRLAEHDVVVLAHQDVYLHDLPRLAEAAAALDDPDWGVLGSCGLTSSGELVGRLRDRVILIGAPAPAPVEVQTLDEVLLMARRETFLEHPLSEDPLLAWHAYAVEYALRMRALGRRAGAVDTAITHNSLTVNLARLDDAHLHVGDLFPAELPIRTTCGTVTGRRDWRDLPVLRSQRWRRTWLKQSAAAARVHAATGQQVVIADIAHEVDVIDFSHGDPLHLVNADPTGAFARVAGATTVLDRRDRPVVMAATRLDAVADTVAPLSERDHVLVTGLTLCDLPGLWPALSGQRSWLAGVQWGEVWLVGGPSATHLPQEWGRPQAVPLRVG</sequence>
<gene>
    <name evidence="2" type="ORF">EUA93_11435</name>
</gene>
<accession>A0A4Q2S152</accession>
<proteinExistence type="predicted"/>
<reference evidence="2 3" key="1">
    <citation type="submission" date="2019-01" db="EMBL/GenBank/DDBJ databases">
        <title>Novel species of Nocardioides.</title>
        <authorList>
            <person name="Liu Q."/>
            <person name="Xin Y.-H."/>
        </authorList>
    </citation>
    <scope>NUCLEOTIDE SEQUENCE [LARGE SCALE GENOMIC DNA]</scope>
    <source>
        <strain evidence="2 3">CGMCC 4.6882</strain>
    </source>
</reference>
<comment type="caution">
    <text evidence="2">The sequence shown here is derived from an EMBL/GenBank/DDBJ whole genome shotgun (WGS) entry which is preliminary data.</text>
</comment>
<name>A0A4Q2S152_9ACTN</name>
<protein>
    <submittedName>
        <fullName evidence="2">Uncharacterized protein</fullName>
    </submittedName>
</protein>
<dbReference type="InterPro" id="IPR029044">
    <property type="entry name" value="Nucleotide-diphossugar_trans"/>
</dbReference>
<dbReference type="Gene3D" id="3.90.550.10">
    <property type="entry name" value="Spore Coat Polysaccharide Biosynthesis Protein SpsA, Chain A"/>
    <property type="match status" value="1"/>
</dbReference>
<evidence type="ECO:0000313" key="2">
    <source>
        <dbReference type="EMBL" id="RYB94906.1"/>
    </source>
</evidence>